<protein>
    <submittedName>
        <fullName evidence="8">RPN13_C domain-containing protein</fullName>
    </submittedName>
</protein>
<dbReference type="PROSITE" id="PS51916">
    <property type="entry name" value="DEUBAD"/>
    <property type="match status" value="1"/>
</dbReference>
<comment type="subcellular location">
    <subcellularLocation>
        <location evidence="1">Nucleus</location>
    </subcellularLocation>
</comment>
<dbReference type="OrthoDB" id="340431at2759"/>
<dbReference type="InterPro" id="IPR032368">
    <property type="entry name" value="RPN13_DEUBAD"/>
</dbReference>
<dbReference type="GO" id="GO:0005634">
    <property type="term" value="C:nucleus"/>
    <property type="evidence" value="ECO:0007669"/>
    <property type="project" value="UniProtKB-SubCell"/>
</dbReference>
<dbReference type="PANTHER" id="PTHR12225:SF0">
    <property type="entry name" value="PROTEASOMAL UBIQUITIN RECEPTOR ADRM1"/>
    <property type="match status" value="1"/>
</dbReference>
<sequence>MLMHYFIKFCQVNETLNNPPAPRAAARGGNERASASSFGSLAALSGAGTDSAELGALGNLDRNQLMQLLSFMNHSGGGSASSSDTAGLLPHLPVLTDAPHAGGSEGSGAASTQVATPSNTPSNGTVSGGPSNNAVRLSQLKEIIASITPPDAATKKPPIDLAEVLCCADKIIDTVRKYADRLIPHLPNQKPTYTDEEELEHTLRAPQFRQAVNLFGQALQAGQIGPVFQQFGIDLNLATLGGFGSIFFVYSFFETYMVTWATHFTRTEGAKVPAPATATPAPATATPAPATATPAPAATTSRDSKLPVLTSQGKSIFLTLLTTSSCHAFYVQKK</sequence>
<evidence type="ECO:0000313" key="7">
    <source>
        <dbReference type="Proteomes" id="UP000271098"/>
    </source>
</evidence>
<dbReference type="Gene3D" id="1.10.2020.20">
    <property type="match status" value="1"/>
</dbReference>
<reference evidence="6 7" key="2">
    <citation type="submission" date="2018-11" db="EMBL/GenBank/DDBJ databases">
        <authorList>
            <consortium name="Pathogen Informatics"/>
        </authorList>
    </citation>
    <scope>NUCLEOTIDE SEQUENCE [LARGE SCALE GENOMIC DNA]</scope>
</reference>
<dbReference type="PANTHER" id="PTHR12225">
    <property type="entry name" value="ADHESION REGULATING MOLECULE 1 110 KDA CELL MEMBRANE GLYCOPROTEIN"/>
    <property type="match status" value="1"/>
</dbReference>
<evidence type="ECO:0000313" key="8">
    <source>
        <dbReference type="WBParaSite" id="GPUH_0002268101-mRNA-1"/>
    </source>
</evidence>
<gene>
    <name evidence="6" type="ORF">GPUH_LOCUS22651</name>
</gene>
<organism evidence="8">
    <name type="scientific">Gongylonema pulchrum</name>
    <dbReference type="NCBI Taxonomy" id="637853"/>
    <lineage>
        <taxon>Eukaryota</taxon>
        <taxon>Metazoa</taxon>
        <taxon>Ecdysozoa</taxon>
        <taxon>Nematoda</taxon>
        <taxon>Chromadorea</taxon>
        <taxon>Rhabditida</taxon>
        <taxon>Spirurina</taxon>
        <taxon>Spiruromorpha</taxon>
        <taxon>Spiruroidea</taxon>
        <taxon>Gongylonematidae</taxon>
        <taxon>Gongylonema</taxon>
    </lineage>
</organism>
<evidence type="ECO:0000256" key="4">
    <source>
        <dbReference type="SAM" id="MobiDB-lite"/>
    </source>
</evidence>
<dbReference type="InterPro" id="IPR044867">
    <property type="entry name" value="DEUBAD_dom"/>
</dbReference>
<evidence type="ECO:0000259" key="5">
    <source>
        <dbReference type="PROSITE" id="PS51916"/>
    </source>
</evidence>
<evidence type="ECO:0000313" key="6">
    <source>
        <dbReference type="EMBL" id="VDN40351.1"/>
    </source>
</evidence>
<feature type="compositionally biased region" description="Polar residues" evidence="4">
    <location>
        <begin position="112"/>
        <end position="132"/>
    </location>
</feature>
<comment type="similarity">
    <text evidence="2">Belongs to the ADRM1 family.</text>
</comment>
<keyword evidence="3" id="KW-0539">Nucleus</keyword>
<dbReference type="InterPro" id="IPR006773">
    <property type="entry name" value="Rpn13/ADRM1"/>
</dbReference>
<accession>A0A183ENW3</accession>
<dbReference type="GO" id="GO:0005737">
    <property type="term" value="C:cytoplasm"/>
    <property type="evidence" value="ECO:0007669"/>
    <property type="project" value="InterPro"/>
</dbReference>
<evidence type="ECO:0000256" key="3">
    <source>
        <dbReference type="ARBA" id="ARBA00023242"/>
    </source>
</evidence>
<dbReference type="EMBL" id="UYRT01095617">
    <property type="protein sequence ID" value="VDN40351.1"/>
    <property type="molecule type" value="Genomic_DNA"/>
</dbReference>
<dbReference type="Proteomes" id="UP000271098">
    <property type="component" value="Unassembled WGS sequence"/>
</dbReference>
<feature type="compositionally biased region" description="Low complexity" evidence="4">
    <location>
        <begin position="273"/>
        <end position="300"/>
    </location>
</feature>
<proteinExistence type="inferred from homology"/>
<feature type="region of interest" description="Disordered" evidence="4">
    <location>
        <begin position="273"/>
        <end position="304"/>
    </location>
</feature>
<keyword evidence="7" id="KW-1185">Reference proteome</keyword>
<dbReference type="WBParaSite" id="GPUH_0002268101-mRNA-1">
    <property type="protein sequence ID" value="GPUH_0002268101-mRNA-1"/>
    <property type="gene ID" value="GPUH_0002268101"/>
</dbReference>
<evidence type="ECO:0000256" key="1">
    <source>
        <dbReference type="ARBA" id="ARBA00004123"/>
    </source>
</evidence>
<dbReference type="GO" id="GO:0008541">
    <property type="term" value="C:proteasome regulatory particle, lid subcomplex"/>
    <property type="evidence" value="ECO:0007669"/>
    <property type="project" value="TreeGrafter"/>
</dbReference>
<dbReference type="AlphaFoldDB" id="A0A183ENW3"/>
<dbReference type="Pfam" id="PF16550">
    <property type="entry name" value="RPN13_C"/>
    <property type="match status" value="1"/>
</dbReference>
<evidence type="ECO:0000256" key="2">
    <source>
        <dbReference type="ARBA" id="ARBA00009216"/>
    </source>
</evidence>
<dbReference type="GO" id="GO:0070628">
    <property type="term" value="F:proteasome binding"/>
    <property type="evidence" value="ECO:0007669"/>
    <property type="project" value="TreeGrafter"/>
</dbReference>
<feature type="region of interest" description="Disordered" evidence="4">
    <location>
        <begin position="80"/>
        <end position="132"/>
    </location>
</feature>
<reference evidence="8" key="1">
    <citation type="submission" date="2016-06" db="UniProtKB">
        <authorList>
            <consortium name="WormBaseParasite"/>
        </authorList>
    </citation>
    <scope>IDENTIFICATION</scope>
</reference>
<name>A0A183ENW3_9BILA</name>
<feature type="domain" description="DEUBAD" evidence="5">
    <location>
        <begin position="150"/>
        <end position="262"/>
    </location>
</feature>
<dbReference type="InterPro" id="IPR038108">
    <property type="entry name" value="RPN13_DEUBAD_sf"/>
</dbReference>
<dbReference type="GO" id="GO:0061133">
    <property type="term" value="F:endopeptidase activator activity"/>
    <property type="evidence" value="ECO:0007669"/>
    <property type="project" value="TreeGrafter"/>
</dbReference>